<gene>
    <name evidence="4" type="primary">ethR_1</name>
    <name evidence="4" type="ORF">DSM104329_03273</name>
</gene>
<keyword evidence="5" id="KW-1185">Reference proteome</keyword>
<keyword evidence="1 2" id="KW-0238">DNA-binding</keyword>
<evidence type="ECO:0000313" key="5">
    <source>
        <dbReference type="Proteomes" id="UP001162834"/>
    </source>
</evidence>
<feature type="domain" description="HTH tetR-type" evidence="3">
    <location>
        <begin position="13"/>
        <end position="73"/>
    </location>
</feature>
<dbReference type="InterPro" id="IPR023772">
    <property type="entry name" value="DNA-bd_HTH_TetR-type_CS"/>
</dbReference>
<dbReference type="SUPFAM" id="SSF48498">
    <property type="entry name" value="Tetracyclin repressor-like, C-terminal domain"/>
    <property type="match status" value="1"/>
</dbReference>
<dbReference type="SUPFAM" id="SSF46689">
    <property type="entry name" value="Homeodomain-like"/>
    <property type="match status" value="1"/>
</dbReference>
<dbReference type="RefSeq" id="WP_259310926.1">
    <property type="nucleotide sequence ID" value="NZ_CP087164.1"/>
</dbReference>
<dbReference type="PRINTS" id="PR00455">
    <property type="entry name" value="HTHTETR"/>
</dbReference>
<dbReference type="InterPro" id="IPR036271">
    <property type="entry name" value="Tet_transcr_reg_TetR-rel_C_sf"/>
</dbReference>
<dbReference type="InterPro" id="IPR009057">
    <property type="entry name" value="Homeodomain-like_sf"/>
</dbReference>
<evidence type="ECO:0000259" key="3">
    <source>
        <dbReference type="PROSITE" id="PS50977"/>
    </source>
</evidence>
<dbReference type="GO" id="GO:0000976">
    <property type="term" value="F:transcription cis-regulatory region binding"/>
    <property type="evidence" value="ECO:0007669"/>
    <property type="project" value="TreeGrafter"/>
</dbReference>
<dbReference type="Gene3D" id="1.10.357.10">
    <property type="entry name" value="Tetracycline Repressor, domain 2"/>
    <property type="match status" value="1"/>
</dbReference>
<accession>A0A9E6XZJ6</accession>
<dbReference type="Gene3D" id="1.10.10.60">
    <property type="entry name" value="Homeodomain-like"/>
    <property type="match status" value="1"/>
</dbReference>
<feature type="DNA-binding region" description="H-T-H motif" evidence="2">
    <location>
        <begin position="36"/>
        <end position="55"/>
    </location>
</feature>
<dbReference type="Proteomes" id="UP001162834">
    <property type="component" value="Chromosome"/>
</dbReference>
<dbReference type="PANTHER" id="PTHR30055:SF184">
    <property type="entry name" value="HTH-TYPE TRANSCRIPTIONAL REGULATOR ETHR"/>
    <property type="match status" value="1"/>
</dbReference>
<evidence type="ECO:0000313" key="4">
    <source>
        <dbReference type="EMBL" id="UGS36862.1"/>
    </source>
</evidence>
<sequence length="204" mass="22629">MSSVAVQRLAPRNETEAAILDAARQIIAEGGYDRMTMNGLAQRAYVSRTNVYFYFANKRAVMDRLVQQAFAEMLVAGAPYLEGAGDPRRELRIGLARVVGVVNNNGHVLLLAGRLSGAEDRLPGEWEPYVRRLVRAAERRIRADQMRGRAPSDIDAGICARALSAMVERHLTTEVIKGQQSVTESVRTLAELWYRAVYLFPPAA</sequence>
<dbReference type="InterPro" id="IPR050109">
    <property type="entry name" value="HTH-type_TetR-like_transc_reg"/>
</dbReference>
<dbReference type="Pfam" id="PF00440">
    <property type="entry name" value="TetR_N"/>
    <property type="match status" value="1"/>
</dbReference>
<dbReference type="AlphaFoldDB" id="A0A9E6XZJ6"/>
<dbReference type="PANTHER" id="PTHR30055">
    <property type="entry name" value="HTH-TYPE TRANSCRIPTIONAL REGULATOR RUTR"/>
    <property type="match status" value="1"/>
</dbReference>
<dbReference type="PROSITE" id="PS50977">
    <property type="entry name" value="HTH_TETR_2"/>
    <property type="match status" value="1"/>
</dbReference>
<proteinExistence type="predicted"/>
<dbReference type="GO" id="GO:0003700">
    <property type="term" value="F:DNA-binding transcription factor activity"/>
    <property type="evidence" value="ECO:0007669"/>
    <property type="project" value="TreeGrafter"/>
</dbReference>
<dbReference type="KEGG" id="sbae:DSM104329_03273"/>
<evidence type="ECO:0000256" key="1">
    <source>
        <dbReference type="ARBA" id="ARBA00023125"/>
    </source>
</evidence>
<reference evidence="4" key="1">
    <citation type="journal article" date="2022" name="Int. J. Syst. Evol. Microbiol.">
        <title>Pseudomonas aegrilactucae sp. nov. and Pseudomonas morbosilactucae sp. nov., pathogens causing bacterial rot of lettuce in Japan.</title>
        <authorList>
            <person name="Sawada H."/>
            <person name="Fujikawa T."/>
            <person name="Satou M."/>
        </authorList>
    </citation>
    <scope>NUCLEOTIDE SEQUENCE</scope>
    <source>
        <strain evidence="4">0166_1</strain>
    </source>
</reference>
<dbReference type="InterPro" id="IPR049397">
    <property type="entry name" value="EthR_C"/>
</dbReference>
<organism evidence="4 5">
    <name type="scientific">Capillimicrobium parvum</name>
    <dbReference type="NCBI Taxonomy" id="2884022"/>
    <lineage>
        <taxon>Bacteria</taxon>
        <taxon>Bacillati</taxon>
        <taxon>Actinomycetota</taxon>
        <taxon>Thermoleophilia</taxon>
        <taxon>Solirubrobacterales</taxon>
        <taxon>Capillimicrobiaceae</taxon>
        <taxon>Capillimicrobium</taxon>
    </lineage>
</organism>
<dbReference type="PROSITE" id="PS01081">
    <property type="entry name" value="HTH_TETR_1"/>
    <property type="match status" value="1"/>
</dbReference>
<protein>
    <submittedName>
        <fullName evidence="4">HTH-type transcriptional regulator EthR</fullName>
    </submittedName>
</protein>
<dbReference type="Pfam" id="PF21313">
    <property type="entry name" value="EthR_C"/>
    <property type="match status" value="1"/>
</dbReference>
<name>A0A9E6XZJ6_9ACTN</name>
<dbReference type="EMBL" id="CP087164">
    <property type="protein sequence ID" value="UGS36862.1"/>
    <property type="molecule type" value="Genomic_DNA"/>
</dbReference>
<evidence type="ECO:0000256" key="2">
    <source>
        <dbReference type="PROSITE-ProRule" id="PRU00335"/>
    </source>
</evidence>
<dbReference type="InterPro" id="IPR001647">
    <property type="entry name" value="HTH_TetR"/>
</dbReference>